<sequence length="155" mass="16919">MGPQDLLTMGEVAHRSGYAPSALRYYERLGLVSATRTAGGQRRYERSVLRRLAFVRAARTVGLSLEEVAAALDALPDARTPTRADWSRLSRAWRSRLDEQIAALEALRDGLDSCIGCGCLSLRRCAMSNPGDAAGRQGPGARWLPERLRQPAPEG</sequence>
<dbReference type="InterPro" id="IPR047057">
    <property type="entry name" value="MerR_fam"/>
</dbReference>
<dbReference type="PANTHER" id="PTHR30204">
    <property type="entry name" value="REDOX-CYCLING DRUG-SENSING TRANSCRIPTIONAL ACTIVATOR SOXR"/>
    <property type="match status" value="1"/>
</dbReference>
<comment type="caution">
    <text evidence="10">The sequence shown here is derived from an EMBL/GenBank/DDBJ whole genome shotgun (WGS) entry which is preliminary data.</text>
</comment>
<dbReference type="Pfam" id="PF00376">
    <property type="entry name" value="MerR"/>
    <property type="match status" value="1"/>
</dbReference>
<dbReference type="InterPro" id="IPR000551">
    <property type="entry name" value="MerR-type_HTH_dom"/>
</dbReference>
<dbReference type="GO" id="GO:0051537">
    <property type="term" value="F:2 iron, 2 sulfur cluster binding"/>
    <property type="evidence" value="ECO:0007669"/>
    <property type="project" value="UniProtKB-KW"/>
</dbReference>
<evidence type="ECO:0000256" key="1">
    <source>
        <dbReference type="ARBA" id="ARBA00022714"/>
    </source>
</evidence>
<dbReference type="EMBL" id="QZEZ01000001">
    <property type="protein sequence ID" value="RJK97703.1"/>
    <property type="molecule type" value="Genomic_DNA"/>
</dbReference>
<reference evidence="10 11" key="1">
    <citation type="submission" date="2018-09" db="EMBL/GenBank/DDBJ databases">
        <title>YIM 75000 draft genome.</title>
        <authorList>
            <person name="Tang S."/>
            <person name="Feng Y."/>
        </authorList>
    </citation>
    <scope>NUCLEOTIDE SEQUENCE [LARGE SCALE GENOMIC DNA]</scope>
    <source>
        <strain evidence="10 11">YIM 75000</strain>
    </source>
</reference>
<feature type="domain" description="HTH merR-type" evidence="9">
    <location>
        <begin position="6"/>
        <end position="74"/>
    </location>
</feature>
<evidence type="ECO:0000313" key="10">
    <source>
        <dbReference type="EMBL" id="RJK97703.1"/>
    </source>
</evidence>
<dbReference type="NCBIfam" id="TIGR01950">
    <property type="entry name" value="SoxR"/>
    <property type="match status" value="1"/>
</dbReference>
<evidence type="ECO:0000256" key="5">
    <source>
        <dbReference type="ARBA" id="ARBA00023015"/>
    </source>
</evidence>
<dbReference type="GO" id="GO:0003677">
    <property type="term" value="F:DNA binding"/>
    <property type="evidence" value="ECO:0007669"/>
    <property type="project" value="UniProtKB-KW"/>
</dbReference>
<keyword evidence="5" id="KW-0805">Transcription regulation</keyword>
<protein>
    <submittedName>
        <fullName evidence="10">Redox-sensitive transcriptional activator SoxR</fullName>
    </submittedName>
</protein>
<keyword evidence="6" id="KW-0238">DNA-binding</keyword>
<keyword evidence="4" id="KW-0411">Iron-sulfur</keyword>
<dbReference type="Proteomes" id="UP000265614">
    <property type="component" value="Unassembled WGS sequence"/>
</dbReference>
<evidence type="ECO:0000256" key="2">
    <source>
        <dbReference type="ARBA" id="ARBA00022723"/>
    </source>
</evidence>
<dbReference type="AlphaFoldDB" id="A0A3A3Z418"/>
<evidence type="ECO:0000259" key="9">
    <source>
        <dbReference type="PROSITE" id="PS50937"/>
    </source>
</evidence>
<dbReference type="GO" id="GO:0003700">
    <property type="term" value="F:DNA-binding transcription factor activity"/>
    <property type="evidence" value="ECO:0007669"/>
    <property type="project" value="InterPro"/>
</dbReference>
<dbReference type="Pfam" id="PF09278">
    <property type="entry name" value="MerR-DNA-bind"/>
    <property type="match status" value="1"/>
</dbReference>
<name>A0A3A3Z418_9ACTN</name>
<dbReference type="PANTHER" id="PTHR30204:SF0">
    <property type="entry name" value="REDOX-SENSITIVE TRANSCRIPTIONAL ACTIVATOR SOXR"/>
    <property type="match status" value="1"/>
</dbReference>
<feature type="region of interest" description="Disordered" evidence="8">
    <location>
        <begin position="131"/>
        <end position="155"/>
    </location>
</feature>
<proteinExistence type="predicted"/>
<dbReference type="RefSeq" id="WP_119948629.1">
    <property type="nucleotide sequence ID" value="NZ_QZEZ01000001.1"/>
</dbReference>
<organism evidence="10 11">
    <name type="scientific">Vallicoccus soli</name>
    <dbReference type="NCBI Taxonomy" id="2339232"/>
    <lineage>
        <taxon>Bacteria</taxon>
        <taxon>Bacillati</taxon>
        <taxon>Actinomycetota</taxon>
        <taxon>Actinomycetes</taxon>
        <taxon>Motilibacterales</taxon>
        <taxon>Vallicoccaceae</taxon>
        <taxon>Vallicoccus</taxon>
    </lineage>
</organism>
<dbReference type="InterPro" id="IPR010211">
    <property type="entry name" value="Redox-sen_tscrpt-act_SoxR"/>
</dbReference>
<keyword evidence="2" id="KW-0479">Metal-binding</keyword>
<dbReference type="PROSITE" id="PS50937">
    <property type="entry name" value="HTH_MERR_2"/>
    <property type="match status" value="1"/>
</dbReference>
<dbReference type="SMART" id="SM00422">
    <property type="entry name" value="HTH_MERR"/>
    <property type="match status" value="1"/>
</dbReference>
<dbReference type="PRINTS" id="PR00040">
    <property type="entry name" value="HTHMERR"/>
</dbReference>
<keyword evidence="7" id="KW-0804">Transcription</keyword>
<evidence type="ECO:0000256" key="8">
    <source>
        <dbReference type="SAM" id="MobiDB-lite"/>
    </source>
</evidence>
<dbReference type="SUPFAM" id="SSF46955">
    <property type="entry name" value="Putative DNA-binding domain"/>
    <property type="match status" value="1"/>
</dbReference>
<keyword evidence="1" id="KW-0001">2Fe-2S</keyword>
<evidence type="ECO:0000256" key="7">
    <source>
        <dbReference type="ARBA" id="ARBA00023163"/>
    </source>
</evidence>
<gene>
    <name evidence="10" type="primary">soxR</name>
    <name evidence="10" type="ORF">D5H78_01440</name>
</gene>
<evidence type="ECO:0000256" key="3">
    <source>
        <dbReference type="ARBA" id="ARBA00023004"/>
    </source>
</evidence>
<dbReference type="OrthoDB" id="9802944at2"/>
<dbReference type="GO" id="GO:0046872">
    <property type="term" value="F:metal ion binding"/>
    <property type="evidence" value="ECO:0007669"/>
    <property type="project" value="UniProtKB-KW"/>
</dbReference>
<evidence type="ECO:0000313" key="11">
    <source>
        <dbReference type="Proteomes" id="UP000265614"/>
    </source>
</evidence>
<accession>A0A3A3Z418</accession>
<dbReference type="InterPro" id="IPR009061">
    <property type="entry name" value="DNA-bd_dom_put_sf"/>
</dbReference>
<dbReference type="Gene3D" id="1.10.1660.10">
    <property type="match status" value="1"/>
</dbReference>
<keyword evidence="11" id="KW-1185">Reference proteome</keyword>
<dbReference type="GO" id="GO:0006979">
    <property type="term" value="P:response to oxidative stress"/>
    <property type="evidence" value="ECO:0007669"/>
    <property type="project" value="InterPro"/>
</dbReference>
<evidence type="ECO:0000256" key="6">
    <source>
        <dbReference type="ARBA" id="ARBA00023125"/>
    </source>
</evidence>
<evidence type="ECO:0000256" key="4">
    <source>
        <dbReference type="ARBA" id="ARBA00023014"/>
    </source>
</evidence>
<dbReference type="InterPro" id="IPR015358">
    <property type="entry name" value="Tscrpt_reg_MerR_DNA-bd"/>
</dbReference>
<keyword evidence="3" id="KW-0408">Iron</keyword>